<dbReference type="Proteomes" id="UP000716291">
    <property type="component" value="Unassembled WGS sequence"/>
</dbReference>
<dbReference type="GO" id="GO:0003690">
    <property type="term" value="F:double-stranded DNA binding"/>
    <property type="evidence" value="ECO:0007669"/>
    <property type="project" value="InterPro"/>
</dbReference>
<dbReference type="InterPro" id="IPR000717">
    <property type="entry name" value="PCI_dom"/>
</dbReference>
<evidence type="ECO:0000313" key="3">
    <source>
        <dbReference type="Proteomes" id="UP000716291"/>
    </source>
</evidence>
<dbReference type="GO" id="GO:0070390">
    <property type="term" value="C:transcription export complex 2"/>
    <property type="evidence" value="ECO:0007669"/>
    <property type="project" value="TreeGrafter"/>
</dbReference>
<dbReference type="PROSITE" id="PS50250">
    <property type="entry name" value="PCI"/>
    <property type="match status" value="1"/>
</dbReference>
<keyword evidence="3" id="KW-1185">Reference proteome</keyword>
<dbReference type="PANTHER" id="PTHR12732">
    <property type="entry name" value="UNCHARACTERIZED PROTEASOME COMPONENT REGION PCI-CONTAINING"/>
    <property type="match status" value="1"/>
</dbReference>
<dbReference type="SMART" id="SM00753">
    <property type="entry name" value="PAM"/>
    <property type="match status" value="1"/>
</dbReference>
<dbReference type="GO" id="GO:0006368">
    <property type="term" value="P:transcription elongation by RNA polymerase II"/>
    <property type="evidence" value="ECO:0007669"/>
    <property type="project" value="TreeGrafter"/>
</dbReference>
<name>A0A9P7BSV3_RHIOR</name>
<dbReference type="InterPro" id="IPR045114">
    <property type="entry name" value="Csn12-like"/>
</dbReference>
<evidence type="ECO:0000259" key="1">
    <source>
        <dbReference type="PROSITE" id="PS50250"/>
    </source>
</evidence>
<dbReference type="Gene3D" id="1.10.10.10">
    <property type="entry name" value="Winged helix-like DNA-binding domain superfamily/Winged helix DNA-binding domain"/>
    <property type="match status" value="1"/>
</dbReference>
<dbReference type="Pfam" id="PF01399">
    <property type="entry name" value="PCI"/>
    <property type="match status" value="1"/>
</dbReference>
<organism evidence="2 3">
    <name type="scientific">Rhizopus oryzae</name>
    <name type="common">Mucormycosis agent</name>
    <name type="synonym">Rhizopus arrhizus var. delemar</name>
    <dbReference type="NCBI Taxonomy" id="64495"/>
    <lineage>
        <taxon>Eukaryota</taxon>
        <taxon>Fungi</taxon>
        <taxon>Fungi incertae sedis</taxon>
        <taxon>Mucoromycota</taxon>
        <taxon>Mucoromycotina</taxon>
        <taxon>Mucoromycetes</taxon>
        <taxon>Mucorales</taxon>
        <taxon>Mucorineae</taxon>
        <taxon>Rhizopodaceae</taxon>
        <taxon>Rhizopus</taxon>
    </lineage>
</organism>
<feature type="domain" description="PCI" evidence="1">
    <location>
        <begin position="213"/>
        <end position="401"/>
    </location>
</feature>
<proteinExistence type="predicted"/>
<comment type="caution">
    <text evidence="2">The sequence shown here is derived from an EMBL/GenBank/DDBJ whole genome shotgun (WGS) entry which is preliminary data.</text>
</comment>
<accession>A0A9P7BSV3</accession>
<dbReference type="InterPro" id="IPR036388">
    <property type="entry name" value="WH-like_DNA-bd_sf"/>
</dbReference>
<dbReference type="GO" id="GO:0000973">
    <property type="term" value="P:post-transcriptional tethering of RNA polymerase II gene DNA at nuclear periphery"/>
    <property type="evidence" value="ECO:0007669"/>
    <property type="project" value="TreeGrafter"/>
</dbReference>
<dbReference type="OrthoDB" id="5404651at2759"/>
<dbReference type="AlphaFoldDB" id="A0A9P7BSV3"/>
<protein>
    <recommendedName>
        <fullName evidence="1">PCI domain-containing protein</fullName>
    </recommendedName>
</protein>
<dbReference type="GO" id="GO:0003723">
    <property type="term" value="F:RNA binding"/>
    <property type="evidence" value="ECO:0007669"/>
    <property type="project" value="InterPro"/>
</dbReference>
<evidence type="ECO:0000313" key="2">
    <source>
        <dbReference type="EMBL" id="KAG1308623.1"/>
    </source>
</evidence>
<dbReference type="EMBL" id="JAANQT010000753">
    <property type="protein sequence ID" value="KAG1308623.1"/>
    <property type="molecule type" value="Genomic_DNA"/>
</dbReference>
<dbReference type="GO" id="GO:0016973">
    <property type="term" value="P:poly(A)+ mRNA export from nucleus"/>
    <property type="evidence" value="ECO:0007669"/>
    <property type="project" value="TreeGrafter"/>
</dbReference>
<reference evidence="2" key="1">
    <citation type="journal article" date="2020" name="Microb. Genom.">
        <title>Genetic diversity of clinical and environmental Mucorales isolates obtained from an investigation of mucormycosis cases among solid organ transplant recipients.</title>
        <authorList>
            <person name="Nguyen M.H."/>
            <person name="Kaul D."/>
            <person name="Muto C."/>
            <person name="Cheng S.J."/>
            <person name="Richter R.A."/>
            <person name="Bruno V.M."/>
            <person name="Liu G."/>
            <person name="Beyhan S."/>
            <person name="Sundermann A.J."/>
            <person name="Mounaud S."/>
            <person name="Pasculle A.W."/>
            <person name="Nierman W.C."/>
            <person name="Driscoll E."/>
            <person name="Cumbie R."/>
            <person name="Clancy C.J."/>
            <person name="Dupont C.L."/>
        </authorList>
    </citation>
    <scope>NUCLEOTIDE SEQUENCE</scope>
    <source>
        <strain evidence="2">GL11</strain>
    </source>
</reference>
<gene>
    <name evidence="2" type="ORF">G6F64_005905</name>
</gene>
<sequence length="451" mass="52860">MSLILEFCRQIIEGYTNQDAEAFYHLFSVDPSNPITMQLREELDKTDLNQIKNTVESILEDTSNALVECVNSYIEAVVHFQNSDVQTFFDIYANFYSSTIPVFNGQDTFYMVPLINTLSSYLVQLAFEADSYGLKGKARKANSAARLLSKMFNIMLADRSPMETSKRLGIFHVTNLAFKVYFKLNTTRMCQTFMNNIKTGGVDLKQYPISEQVTYRYYLGRYALYHVKLHQAQDHLMFAFKRCHAEQWHNKRLILHHLIPTYIIMGYFPKKELLEKYKLVDQYWNLLQALKTGDLAGYSTHLEIYFDYFYNNHTYSLLKDRGIVLAWRCLVKKVYLLTKKSETHSIVLFKDCLKAFRLCDPECEYTMDEIECILVSLVSQGYIRGYLHHQKQRLVLSRVNGFPPVSQVRLYQERYNEAAMEDHMKKAYPPIPEEINKLIEDEEHSLTTEIL</sequence>
<dbReference type="PANTHER" id="PTHR12732:SF8">
    <property type="entry name" value="NUCLEAR MRNA EXPORT PROTEIN THP1"/>
    <property type="match status" value="1"/>
</dbReference>